<feature type="compositionally biased region" description="Acidic residues" evidence="2">
    <location>
        <begin position="281"/>
        <end position="325"/>
    </location>
</feature>
<evidence type="ECO:0000313" key="4">
    <source>
        <dbReference type="EMBL" id="NYJ34895.1"/>
    </source>
</evidence>
<dbReference type="EMBL" id="JACCFS010000001">
    <property type="protein sequence ID" value="NYJ34895.1"/>
    <property type="molecule type" value="Genomic_DNA"/>
</dbReference>
<dbReference type="AlphaFoldDB" id="A0A7Z0EML7"/>
<organism evidence="4 5">
    <name type="scientific">Nocardiopsis aegyptia</name>
    <dbReference type="NCBI Taxonomy" id="220378"/>
    <lineage>
        <taxon>Bacteria</taxon>
        <taxon>Bacillati</taxon>
        <taxon>Actinomycetota</taxon>
        <taxon>Actinomycetes</taxon>
        <taxon>Streptosporangiales</taxon>
        <taxon>Nocardiopsidaceae</taxon>
        <taxon>Nocardiopsis</taxon>
    </lineage>
</organism>
<reference evidence="4 5" key="1">
    <citation type="submission" date="2020-07" db="EMBL/GenBank/DDBJ databases">
        <title>Sequencing the genomes of 1000 actinobacteria strains.</title>
        <authorList>
            <person name="Klenk H.-P."/>
        </authorList>
    </citation>
    <scope>NUCLEOTIDE SEQUENCE [LARGE SCALE GENOMIC DNA]</scope>
    <source>
        <strain evidence="4 5">DSM 44442</strain>
    </source>
</reference>
<dbReference type="RefSeq" id="WP_179823774.1">
    <property type="nucleotide sequence ID" value="NZ_JACCFS010000001.1"/>
</dbReference>
<sequence length="772" mass="86495">MGLIDNMWKKGKTDGTPSDGSDAAASPSGDGKKRTKRRKPEEMLASVVRESTVNAAIDLLSRNERFVLPGGNSWAALALPVENIGGLSKKQQKDEAKGSLIELINHDLIQTVTTRQLLDEEVLGIIPTAQTLERMGEYSMLTGATYYWMVLSPSQDRQELVVGAVIDEGTTYAEAVAIADGSSSLADRLPQMWAWTQAIDATGTPMAAPNGANAAPSATTVATPAPTPQPPAAPPAPPAPPGPDHIGHLPGPVAAVPTPEAGTDEEPGDDSPVDGEFSVDLFDDDPGGDESDVYDDEVDDDGVYEDVADEDGTYDDEDEEGEEENEGRGFVTEEGGAQDPAWTHYAEQNRGREFAEEQVRETIARRFLSDELGLEIPYSEFEAAFDTRAPSVRLEFGDEVSDWLGEQIAVMAEQANTELTKLHSDHRRALRQFFVETMSLHAESVMREVDEHHEGSVYQTLSAAAEQEFADLKARVPEDVGTRRAEITRRYEKDAEERAEVAAAHARQVFWDRFRPELERKLADVAPEIERRNEERYAHQRRRVLEMRRKDAHTRMRLGTTRTFQLLAEREAKQREAEMELLEQWNAKLTRFISDNLKHDIARAEVLAEQLRLDTQVEDLKAEHTLRVEELNADRENRVRRLETELERERERAEARLREREGGWRHEAHIKDEKLRSANQLYQDLHAQMQDMADSMHRQYRGRIDELEGDKRSYIEELKRTSHVHSRFTKLLVLLAAVLVLISIAVGVIVGWTLGYGSTTSASAMIIPAWIV</sequence>
<protein>
    <submittedName>
        <fullName evidence="4">Uncharacterized protein</fullName>
    </submittedName>
</protein>
<gene>
    <name evidence="4" type="ORF">HNR10_002776</name>
</gene>
<feature type="region of interest" description="Disordered" evidence="2">
    <location>
        <begin position="1"/>
        <end position="43"/>
    </location>
</feature>
<comment type="caution">
    <text evidence="4">The sequence shown here is derived from an EMBL/GenBank/DDBJ whole genome shotgun (WGS) entry which is preliminary data.</text>
</comment>
<keyword evidence="3" id="KW-0472">Membrane</keyword>
<accession>A0A7Z0EML7</accession>
<keyword evidence="3" id="KW-1133">Transmembrane helix</keyword>
<feature type="transmembrane region" description="Helical" evidence="3">
    <location>
        <begin position="731"/>
        <end position="755"/>
    </location>
</feature>
<name>A0A7Z0EML7_9ACTN</name>
<keyword evidence="1" id="KW-0175">Coiled coil</keyword>
<evidence type="ECO:0000256" key="1">
    <source>
        <dbReference type="SAM" id="Coils"/>
    </source>
</evidence>
<proteinExistence type="predicted"/>
<feature type="compositionally biased region" description="Low complexity" evidence="2">
    <location>
        <begin position="205"/>
        <end position="224"/>
    </location>
</feature>
<dbReference type="Proteomes" id="UP000572051">
    <property type="component" value="Unassembled WGS sequence"/>
</dbReference>
<feature type="compositionally biased region" description="Acidic residues" evidence="2">
    <location>
        <begin position="262"/>
        <end position="273"/>
    </location>
</feature>
<feature type="compositionally biased region" description="Low complexity" evidence="2">
    <location>
        <begin position="14"/>
        <end position="29"/>
    </location>
</feature>
<feature type="coiled-coil region" evidence="1">
    <location>
        <begin position="594"/>
        <end position="663"/>
    </location>
</feature>
<evidence type="ECO:0000256" key="3">
    <source>
        <dbReference type="SAM" id="Phobius"/>
    </source>
</evidence>
<keyword evidence="3" id="KW-0812">Transmembrane</keyword>
<evidence type="ECO:0000256" key="2">
    <source>
        <dbReference type="SAM" id="MobiDB-lite"/>
    </source>
</evidence>
<feature type="compositionally biased region" description="Pro residues" evidence="2">
    <location>
        <begin position="225"/>
        <end position="243"/>
    </location>
</feature>
<keyword evidence="5" id="KW-1185">Reference proteome</keyword>
<feature type="region of interest" description="Disordered" evidence="2">
    <location>
        <begin position="205"/>
        <end position="339"/>
    </location>
</feature>
<evidence type="ECO:0000313" key="5">
    <source>
        <dbReference type="Proteomes" id="UP000572051"/>
    </source>
</evidence>